<comment type="caution">
    <text evidence="1">The sequence shown here is derived from an EMBL/GenBank/DDBJ whole genome shotgun (WGS) entry which is preliminary data.</text>
</comment>
<accession>A0ABX1KES9</accession>
<dbReference type="RefSeq" id="WP_168914040.1">
    <property type="nucleotide sequence ID" value="NZ_JABACI010000005.1"/>
</dbReference>
<organism evidence="1 2">
    <name type="scientific">Microbacterium salsuginis</name>
    <dbReference type="NCBI Taxonomy" id="2722803"/>
    <lineage>
        <taxon>Bacteria</taxon>
        <taxon>Bacillati</taxon>
        <taxon>Actinomycetota</taxon>
        <taxon>Actinomycetes</taxon>
        <taxon>Micrococcales</taxon>
        <taxon>Microbacteriaceae</taxon>
        <taxon>Microbacterium</taxon>
    </lineage>
</organism>
<dbReference type="EMBL" id="JABACI010000005">
    <property type="protein sequence ID" value="NLP85557.1"/>
    <property type="molecule type" value="Genomic_DNA"/>
</dbReference>
<keyword evidence="2" id="KW-1185">Reference proteome</keyword>
<evidence type="ECO:0000313" key="1">
    <source>
        <dbReference type="EMBL" id="NLP85557.1"/>
    </source>
</evidence>
<evidence type="ECO:0008006" key="3">
    <source>
        <dbReference type="Google" id="ProtNLM"/>
    </source>
</evidence>
<dbReference type="Proteomes" id="UP001429745">
    <property type="component" value="Unassembled WGS sequence"/>
</dbReference>
<evidence type="ECO:0000313" key="2">
    <source>
        <dbReference type="Proteomes" id="UP001429745"/>
    </source>
</evidence>
<protein>
    <recommendedName>
        <fullName evidence="3">PKD domain-containing protein</fullName>
    </recommendedName>
</protein>
<proteinExistence type="predicted"/>
<gene>
    <name evidence="1" type="ORF">HF576_17090</name>
</gene>
<sequence>MPTMPLEPTNPRPCDTPDGWCERPEAPAEPVEAGFPDVTLADLVSFRPATPELTGEPAGFGVVGMPANFVAAASEQVIPGVLLGYPVTVRFTPTAFVFSYGDGTSARSPSGGVTWERAGVGQFTPTDTSHAYRERGTYLSGVTVEYAASVDFGTGWRAVDGVVTAASTAYPVEVVEVRTALVDRTCDEDPAGPGCG</sequence>
<name>A0ABX1KES9_9MICO</name>
<reference evidence="1 2" key="1">
    <citation type="submission" date="2020-04" db="EMBL/GenBank/DDBJ databases">
        <title>CFH 90308 Microbacterium sp.</title>
        <authorList>
            <person name="Nie G."/>
            <person name="Ming H."/>
            <person name="Xia T."/>
        </authorList>
    </citation>
    <scope>NUCLEOTIDE SEQUENCE [LARGE SCALE GENOMIC DNA]</scope>
    <source>
        <strain evidence="1 2">CFH 90308</strain>
    </source>
</reference>